<keyword evidence="10" id="KW-0449">Lipoprotein</keyword>
<dbReference type="InterPro" id="IPR005490">
    <property type="entry name" value="LD_TPept_cat_dom"/>
</dbReference>
<dbReference type="InterPro" id="IPR038063">
    <property type="entry name" value="Transpep_catalytic_dom"/>
</dbReference>
<evidence type="ECO:0000256" key="2">
    <source>
        <dbReference type="ARBA" id="ARBA00022679"/>
    </source>
</evidence>
<dbReference type="PANTHER" id="PTHR30582:SF2">
    <property type="entry name" value="L,D-TRANSPEPTIDASE YCIB-RELATED"/>
    <property type="match status" value="1"/>
</dbReference>
<keyword evidence="3 6" id="KW-0133">Cell shape</keyword>
<keyword evidence="2" id="KW-0808">Transferase</keyword>
<gene>
    <name evidence="10" type="ORF">ABID24_000615</name>
</gene>
<keyword evidence="11" id="KW-1185">Reference proteome</keyword>
<keyword evidence="8" id="KW-0732">Signal</keyword>
<protein>
    <submittedName>
        <fullName evidence="10">Lipoprotein-anchoring transpeptidase ErfK/SrfK</fullName>
    </submittedName>
</protein>
<dbReference type="SUPFAM" id="SSF69360">
    <property type="entry name" value="Cell wall binding repeat"/>
    <property type="match status" value="1"/>
</dbReference>
<comment type="pathway">
    <text evidence="1 6">Cell wall biogenesis; peptidoglycan biosynthesis.</text>
</comment>
<feature type="region of interest" description="Disordered" evidence="7">
    <location>
        <begin position="34"/>
        <end position="146"/>
    </location>
</feature>
<feature type="compositionally biased region" description="Polar residues" evidence="7">
    <location>
        <begin position="112"/>
        <end position="126"/>
    </location>
</feature>
<feature type="domain" description="L,D-TPase catalytic" evidence="9">
    <location>
        <begin position="759"/>
        <end position="882"/>
    </location>
</feature>
<feature type="active site" description="Proton donor/acceptor" evidence="6">
    <location>
        <position position="831"/>
    </location>
</feature>
<reference evidence="10 11" key="1">
    <citation type="submission" date="2024-06" db="EMBL/GenBank/DDBJ databases">
        <title>Genomic Encyclopedia of Type Strains, Phase IV (KMG-IV): sequencing the most valuable type-strain genomes for metagenomic binning, comparative biology and taxonomic classification.</title>
        <authorList>
            <person name="Goeker M."/>
        </authorList>
    </citation>
    <scope>NUCLEOTIDE SEQUENCE [LARGE SCALE GENOMIC DNA]</scope>
    <source>
        <strain evidence="10 11">DSM 29492</strain>
    </source>
</reference>
<evidence type="ECO:0000256" key="6">
    <source>
        <dbReference type="PROSITE-ProRule" id="PRU01373"/>
    </source>
</evidence>
<feature type="compositionally biased region" description="Acidic residues" evidence="7">
    <location>
        <begin position="43"/>
        <end position="66"/>
    </location>
</feature>
<evidence type="ECO:0000256" key="3">
    <source>
        <dbReference type="ARBA" id="ARBA00022960"/>
    </source>
</evidence>
<comment type="caution">
    <text evidence="10">The sequence shown here is derived from an EMBL/GenBank/DDBJ whole genome shotgun (WGS) entry which is preliminary data.</text>
</comment>
<evidence type="ECO:0000256" key="4">
    <source>
        <dbReference type="ARBA" id="ARBA00022984"/>
    </source>
</evidence>
<keyword evidence="5 6" id="KW-0961">Cell wall biogenesis/degradation</keyword>
<dbReference type="InterPro" id="IPR050979">
    <property type="entry name" value="LD-transpeptidase"/>
</dbReference>
<dbReference type="PANTHER" id="PTHR30582">
    <property type="entry name" value="L,D-TRANSPEPTIDASE"/>
    <property type="match status" value="1"/>
</dbReference>
<evidence type="ECO:0000256" key="1">
    <source>
        <dbReference type="ARBA" id="ARBA00004752"/>
    </source>
</evidence>
<organism evidence="10 11">
    <name type="scientific">Blautia caecimuris</name>
    <dbReference type="NCBI Taxonomy" id="1796615"/>
    <lineage>
        <taxon>Bacteria</taxon>
        <taxon>Bacillati</taxon>
        <taxon>Bacillota</taxon>
        <taxon>Clostridia</taxon>
        <taxon>Lachnospirales</taxon>
        <taxon>Lachnospiraceae</taxon>
        <taxon>Blautia</taxon>
    </lineage>
</organism>
<dbReference type="PROSITE" id="PS52029">
    <property type="entry name" value="LD_TPASE"/>
    <property type="match status" value="1"/>
</dbReference>
<proteinExistence type="predicted"/>
<dbReference type="RefSeq" id="WP_257463979.1">
    <property type="nucleotide sequence ID" value="NZ_JANJZT010000003.1"/>
</dbReference>
<feature type="signal peptide" evidence="8">
    <location>
        <begin position="1"/>
        <end position="24"/>
    </location>
</feature>
<feature type="compositionally biased region" description="Polar residues" evidence="7">
    <location>
        <begin position="80"/>
        <end position="98"/>
    </location>
</feature>
<dbReference type="Gene3D" id="2.40.440.10">
    <property type="entry name" value="L,D-transpeptidase catalytic domain-like"/>
    <property type="match status" value="1"/>
</dbReference>
<sequence>MKKRVVAILLSLTMCSSMVTEAGAAAMLDSAVESYSENSFSDSESDVTVEEEPMVDGETETPEDTDGGNISIEDPEGEMQQPSDEPSDNTGSNDVTDNTEPEVGFADDLFSSGDNMTESEQKTQTVPEMENTTAEPAAAFETEDAEKHTATLLYTRWKLEEGNKWMLQKLPKTRDTVVGNENAEVLDGTAADEGTVSEMLPDIQTESQSASAETDDEPVTTSEEVTDTTEAVNLEGDMQGDTEQLETIPEVIPDVNTVPETEDNISQENVSVDVQDAKESVEYYRNTLVEITTVDSRGQVLQKGTYYFNENGCMLTGKRVVNPGTEGFPYDSPAEYFFQYSSSAKVTNPDTEAGDTPTPFNSNMGQMQKNTGYMWDAGAFHKYGEDGRAEEIAPNMIYKIGGQFYYLLEDGKPYIGVVEASYNGRKGLYAFRKSEPGEKVPGKMVFNRWASMKTSKGDKWLFFGSNGLNQKKGAGVYKLLAPSKNTEYLIDSYGYLAKDKVIKAANGSYYMANKYGWVYKDSVVKWNNARYYFGKDGKRVEWTKRWIRVHGNKKGRYYYIGSIPGRIQEMKGIQNVTMNGKHVGWFLFDSNGENVQSQWSGDRYFLGDGRMASGPVTVGDYKYFFERSSSTQCRGKKYKSQWIKYNNKFYYATKEGRLYGAGWKTINGNRYYFEDWTAVTNVVKKDPDTKLYGYLDSRGKFTTEWIAHNNSKNNARYVNPQTGAVYKNMTKTIDGVNYRFDKYGNRVNDRTSEFKRSNYYLECDRVNGVMTIYTDSSKKTPIKTIRVSVGLPETPTKVGTFKITRADRWQLLMGPSWGQYGSHVVNGIYIHSVASGQPNGNNLPAGEYLKLGNPASHGCIRCCVADAKWIWENCNGSTIRVFDGKYKSDECFKGPLGRNPLTPLRGSGTFDPTDPNYN</sequence>
<evidence type="ECO:0000256" key="8">
    <source>
        <dbReference type="SAM" id="SignalP"/>
    </source>
</evidence>
<evidence type="ECO:0000256" key="5">
    <source>
        <dbReference type="ARBA" id="ARBA00023316"/>
    </source>
</evidence>
<dbReference type="SUPFAM" id="SSF141523">
    <property type="entry name" value="L,D-transpeptidase catalytic domain-like"/>
    <property type="match status" value="1"/>
</dbReference>
<dbReference type="Proteomes" id="UP001549106">
    <property type="component" value="Unassembled WGS sequence"/>
</dbReference>
<evidence type="ECO:0000313" key="11">
    <source>
        <dbReference type="Proteomes" id="UP001549106"/>
    </source>
</evidence>
<dbReference type="Pfam" id="PF03734">
    <property type="entry name" value="YkuD"/>
    <property type="match status" value="1"/>
</dbReference>
<dbReference type="CDD" id="cd16913">
    <property type="entry name" value="YkuD_like"/>
    <property type="match status" value="1"/>
</dbReference>
<feature type="active site" description="Nucleophile" evidence="6">
    <location>
        <position position="859"/>
    </location>
</feature>
<evidence type="ECO:0000313" key="10">
    <source>
        <dbReference type="EMBL" id="MET3749388.1"/>
    </source>
</evidence>
<feature type="region of interest" description="Disordered" evidence="7">
    <location>
        <begin position="204"/>
        <end position="226"/>
    </location>
</feature>
<name>A0ABV2LYX7_9FIRM</name>
<evidence type="ECO:0000256" key="7">
    <source>
        <dbReference type="SAM" id="MobiDB-lite"/>
    </source>
</evidence>
<evidence type="ECO:0000259" key="9">
    <source>
        <dbReference type="PROSITE" id="PS52029"/>
    </source>
</evidence>
<dbReference type="EMBL" id="JBEPMJ010000003">
    <property type="protein sequence ID" value="MET3749388.1"/>
    <property type="molecule type" value="Genomic_DNA"/>
</dbReference>
<keyword evidence="4 6" id="KW-0573">Peptidoglycan synthesis</keyword>
<feature type="compositionally biased region" description="Low complexity" evidence="7">
    <location>
        <begin position="130"/>
        <end position="140"/>
    </location>
</feature>
<accession>A0ABV2LYX7</accession>
<feature type="chain" id="PRO_5045650408" evidence="8">
    <location>
        <begin position="25"/>
        <end position="918"/>
    </location>
</feature>
<dbReference type="Gene3D" id="2.10.270.10">
    <property type="entry name" value="Cholin Binding"/>
    <property type="match status" value="4"/>
</dbReference>